<reference evidence="2 3" key="1">
    <citation type="journal article" name="Sci. Rep.">
        <title>Genome-scale phylogenetic analyses confirm Olpidium as the closest living zoosporic fungus to the non-flagellated, terrestrial fungi.</title>
        <authorList>
            <person name="Chang Y."/>
            <person name="Rochon D."/>
            <person name="Sekimoto S."/>
            <person name="Wang Y."/>
            <person name="Chovatia M."/>
            <person name="Sandor L."/>
            <person name="Salamov A."/>
            <person name="Grigoriev I.V."/>
            <person name="Stajich J.E."/>
            <person name="Spatafora J.W."/>
        </authorList>
    </citation>
    <scope>NUCLEOTIDE SEQUENCE [LARGE SCALE GENOMIC DNA]</scope>
    <source>
        <strain evidence="2">S191</strain>
    </source>
</reference>
<keyword evidence="3" id="KW-1185">Reference proteome</keyword>
<dbReference type="Proteomes" id="UP000673691">
    <property type="component" value="Unassembled WGS sequence"/>
</dbReference>
<sequence length="198" mass="20261">PPPPPLPPPAPPPPPPPPPPLPARARASSPAPLGFSPPVRPAPRAIQPRPRASRSRRPPRKLTNSEMNFPRAARLAGALGAAAVVLVVLSGRDAALAAPGGGSCPPLPAPLDWSEVTELAEYEGPIVAVSERAIMEAAAGAPNADEIFLDVTGCPICTVVMSADMASDVPFFLALGELTSLGQHPGALAYLECDRAPA</sequence>
<dbReference type="SUPFAM" id="SSF101447">
    <property type="entry name" value="Formin homology 2 domain (FH2 domain)"/>
    <property type="match status" value="1"/>
</dbReference>
<gene>
    <name evidence="2" type="ORF">BJ554DRAFT_6530</name>
</gene>
<name>A0A8H7ZXR4_9FUNG</name>
<evidence type="ECO:0000313" key="2">
    <source>
        <dbReference type="EMBL" id="KAG5461295.1"/>
    </source>
</evidence>
<dbReference type="EMBL" id="JAEFCI010003866">
    <property type="protein sequence ID" value="KAG5461295.1"/>
    <property type="molecule type" value="Genomic_DNA"/>
</dbReference>
<comment type="caution">
    <text evidence="2">The sequence shown here is derived from an EMBL/GenBank/DDBJ whole genome shotgun (WGS) entry which is preliminary data.</text>
</comment>
<evidence type="ECO:0000256" key="1">
    <source>
        <dbReference type="SAM" id="MobiDB-lite"/>
    </source>
</evidence>
<feature type="compositionally biased region" description="Low complexity" evidence="1">
    <location>
        <begin position="23"/>
        <end position="32"/>
    </location>
</feature>
<feature type="non-terminal residue" evidence="2">
    <location>
        <position position="1"/>
    </location>
</feature>
<feature type="compositionally biased region" description="Basic residues" evidence="1">
    <location>
        <begin position="51"/>
        <end position="60"/>
    </location>
</feature>
<proteinExistence type="predicted"/>
<protein>
    <submittedName>
        <fullName evidence="2">Uncharacterized protein</fullName>
    </submittedName>
</protein>
<feature type="region of interest" description="Disordered" evidence="1">
    <location>
        <begin position="1"/>
        <end position="68"/>
    </location>
</feature>
<dbReference type="AlphaFoldDB" id="A0A8H7ZXR4"/>
<organism evidence="2 3">
    <name type="scientific">Olpidium bornovanus</name>
    <dbReference type="NCBI Taxonomy" id="278681"/>
    <lineage>
        <taxon>Eukaryota</taxon>
        <taxon>Fungi</taxon>
        <taxon>Fungi incertae sedis</taxon>
        <taxon>Olpidiomycota</taxon>
        <taxon>Olpidiomycotina</taxon>
        <taxon>Olpidiomycetes</taxon>
        <taxon>Olpidiales</taxon>
        <taxon>Olpidiaceae</taxon>
        <taxon>Olpidium</taxon>
    </lineage>
</organism>
<accession>A0A8H7ZXR4</accession>
<evidence type="ECO:0000313" key="3">
    <source>
        <dbReference type="Proteomes" id="UP000673691"/>
    </source>
</evidence>
<feature type="compositionally biased region" description="Pro residues" evidence="1">
    <location>
        <begin position="1"/>
        <end position="22"/>
    </location>
</feature>